<comment type="similarity">
    <text evidence="1">Belongs to the aldehyde dehydrogenase family.</text>
</comment>
<dbReference type="InterPro" id="IPR016162">
    <property type="entry name" value="Ald_DH_N"/>
</dbReference>
<dbReference type="Proteomes" id="UP000020595">
    <property type="component" value="Unassembled WGS sequence"/>
</dbReference>
<feature type="domain" description="Aldehyde dehydrogenase" evidence="3">
    <location>
        <begin position="21"/>
        <end position="473"/>
    </location>
</feature>
<dbReference type="AlphaFoldDB" id="A0A009I2K2"/>
<dbReference type="PATRIC" id="fig|1310613.3.peg.2730"/>
<dbReference type="PANTHER" id="PTHR43353:SF5">
    <property type="entry name" value="SUCCINATE-SEMIALDEHYDE DEHYDROGENASE, MITOCHONDRIAL"/>
    <property type="match status" value="1"/>
</dbReference>
<dbReference type="InterPro" id="IPR050740">
    <property type="entry name" value="Aldehyde_DH_Superfamily"/>
</dbReference>
<comment type="caution">
    <text evidence="4">The sequence shown here is derived from an EMBL/GenBank/DDBJ whole genome shotgun (WGS) entry which is preliminary data.</text>
</comment>
<dbReference type="Pfam" id="PF00171">
    <property type="entry name" value="Aldedh"/>
    <property type="match status" value="1"/>
</dbReference>
<evidence type="ECO:0000313" key="5">
    <source>
        <dbReference type="Proteomes" id="UP000020595"/>
    </source>
</evidence>
<dbReference type="PANTHER" id="PTHR43353">
    <property type="entry name" value="SUCCINATE-SEMIALDEHYDE DEHYDROGENASE, MITOCHONDRIAL"/>
    <property type="match status" value="1"/>
</dbReference>
<dbReference type="FunFam" id="3.40.605.10:FF:000033">
    <property type="entry name" value="NAD-dependent succinate-semialdehyde dehydrogenase"/>
    <property type="match status" value="1"/>
</dbReference>
<organism evidence="4 5">
    <name type="scientific">Acinetobacter baumannii (strain 1295743)</name>
    <dbReference type="NCBI Taxonomy" id="1310613"/>
    <lineage>
        <taxon>Bacteria</taxon>
        <taxon>Pseudomonadati</taxon>
        <taxon>Pseudomonadota</taxon>
        <taxon>Gammaproteobacteria</taxon>
        <taxon>Moraxellales</taxon>
        <taxon>Moraxellaceae</taxon>
        <taxon>Acinetobacter</taxon>
        <taxon>Acinetobacter calcoaceticus/baumannii complex</taxon>
    </lineage>
</organism>
<name>A0A009I2K2_ACIB9</name>
<dbReference type="GO" id="GO:0004777">
    <property type="term" value="F:succinate-semialdehyde dehydrogenase (NAD+) activity"/>
    <property type="evidence" value="ECO:0007669"/>
    <property type="project" value="TreeGrafter"/>
</dbReference>
<sequence>MNYPNIPLYINGEFLDHTNRDVKEVFNPVNHECIGLMACASQADLDYALESSQQAFLRWKKTSPITRSEILRTFAKLAREKAAEIGRNITLDQGKPLKEAIAEVTVCAEHAEWHAEECRRIYGRVIPPRNPNVQQLVVREPLGVCLAFSPWNFPFNQAIRKISAAIAAGCTIIVKGSGDTPSAVYAIAQLFHEAGLPNGVLNVIWGDSNFISDYMIKSPIIQKISFTGSTPVGKKLASQASLYMKPCTMELGGHAPVIVCDDADIDAAVEHLVGYKFRNAGQVCVSPTRFYVQEGIYKEFSEKVVLRAKQIKVGCGLDASSDMGPLAQARRMHAMQQIVEDAVHKGSKLLLGGNKISDKGNFFEPTVLGDLCNDTQFMNDEPFGPIIGLIPFDTIDHVLEEANRLPFGLASYAFTTSSKNAHQISYGLEAGMVSINHMGLALAETPFGGIKDSGFGSEGGIETFDGYLRTKFITQLN</sequence>
<dbReference type="GO" id="GO:0009450">
    <property type="term" value="P:gamma-aminobutyric acid catabolic process"/>
    <property type="evidence" value="ECO:0007669"/>
    <property type="project" value="TreeGrafter"/>
</dbReference>
<dbReference type="CDD" id="cd07103">
    <property type="entry name" value="ALDH_F5_SSADH_GabD"/>
    <property type="match status" value="1"/>
</dbReference>
<dbReference type="Gene3D" id="3.40.309.10">
    <property type="entry name" value="Aldehyde Dehydrogenase, Chain A, domain 2"/>
    <property type="match status" value="1"/>
</dbReference>
<proteinExistence type="inferred from homology"/>
<keyword evidence="2" id="KW-0560">Oxidoreductase</keyword>
<evidence type="ECO:0000256" key="2">
    <source>
        <dbReference type="ARBA" id="ARBA00023002"/>
    </source>
</evidence>
<dbReference type="EMBL" id="JEWH01000040">
    <property type="protein sequence ID" value="EXB04766.1"/>
    <property type="molecule type" value="Genomic_DNA"/>
</dbReference>
<accession>A0A009I2K2</accession>
<dbReference type="RefSeq" id="WP_032051445.1">
    <property type="nucleotide sequence ID" value="NZ_JEWH01000040.1"/>
</dbReference>
<gene>
    <name evidence="4" type="ORF">J512_2834</name>
</gene>
<dbReference type="SUPFAM" id="SSF53720">
    <property type="entry name" value="ALDH-like"/>
    <property type="match status" value="1"/>
</dbReference>
<dbReference type="InterPro" id="IPR016161">
    <property type="entry name" value="Ald_DH/histidinol_DH"/>
</dbReference>
<dbReference type="InterPro" id="IPR016163">
    <property type="entry name" value="Ald_DH_C"/>
</dbReference>
<reference evidence="4 5" key="1">
    <citation type="submission" date="2014-02" db="EMBL/GenBank/DDBJ databases">
        <title>Comparative genomics and transcriptomics to identify genetic mechanisms underlying the emergence of carbapenem resistant Acinetobacter baumannii (CRAb).</title>
        <authorList>
            <person name="Harris A.D."/>
            <person name="Johnson K.J."/>
            <person name="George J."/>
            <person name="Shefchek K."/>
            <person name="Daugherty S.C."/>
            <person name="Parankush S."/>
            <person name="Sadzewicz L."/>
            <person name="Tallon L."/>
            <person name="Sengamalay N."/>
            <person name="Hazen T.H."/>
            <person name="Rasko D.A."/>
        </authorList>
    </citation>
    <scope>NUCLEOTIDE SEQUENCE [LARGE SCALE GENOMIC DNA]</scope>
    <source>
        <strain evidence="4 5">1295743</strain>
    </source>
</reference>
<protein>
    <submittedName>
        <fullName evidence="4">Aldehyde dehydrogenase family protein</fullName>
    </submittedName>
</protein>
<dbReference type="SMR" id="A0A009I2K2"/>
<evidence type="ECO:0000313" key="4">
    <source>
        <dbReference type="EMBL" id="EXB04766.1"/>
    </source>
</evidence>
<dbReference type="InterPro" id="IPR015590">
    <property type="entry name" value="Aldehyde_DH_dom"/>
</dbReference>
<evidence type="ECO:0000259" key="3">
    <source>
        <dbReference type="Pfam" id="PF00171"/>
    </source>
</evidence>
<dbReference type="Gene3D" id="3.40.605.10">
    <property type="entry name" value="Aldehyde Dehydrogenase, Chain A, domain 1"/>
    <property type="match status" value="1"/>
</dbReference>
<dbReference type="FunFam" id="3.40.309.10:FF:000009">
    <property type="entry name" value="Aldehyde dehydrogenase A"/>
    <property type="match status" value="1"/>
</dbReference>
<evidence type="ECO:0000256" key="1">
    <source>
        <dbReference type="ARBA" id="ARBA00009986"/>
    </source>
</evidence>